<keyword evidence="2" id="KW-1133">Transmembrane helix</keyword>
<evidence type="ECO:0000256" key="1">
    <source>
        <dbReference type="SAM" id="MobiDB-lite"/>
    </source>
</evidence>
<accession>A0AAV7XAC1</accession>
<dbReference type="AlphaFoldDB" id="A0AAV7XAC1"/>
<feature type="compositionally biased region" description="Low complexity" evidence="1">
    <location>
        <begin position="187"/>
        <end position="196"/>
    </location>
</feature>
<name>A0AAV7XAC1_9NEOP</name>
<evidence type="ECO:0000256" key="2">
    <source>
        <dbReference type="SAM" id="Phobius"/>
    </source>
</evidence>
<feature type="transmembrane region" description="Helical" evidence="2">
    <location>
        <begin position="6"/>
        <end position="24"/>
    </location>
</feature>
<proteinExistence type="predicted"/>
<reference evidence="3" key="1">
    <citation type="submission" date="2022-12" db="EMBL/GenBank/DDBJ databases">
        <title>Chromosome-level genome assembly of the bean flower thrips Megalurothrips usitatus.</title>
        <authorList>
            <person name="Ma L."/>
            <person name="Liu Q."/>
            <person name="Li H."/>
            <person name="Cai W."/>
        </authorList>
    </citation>
    <scope>NUCLEOTIDE SEQUENCE</scope>
    <source>
        <strain evidence="3">Cailab_2022a</strain>
    </source>
</reference>
<keyword evidence="2" id="KW-0812">Transmembrane</keyword>
<organism evidence="3 4">
    <name type="scientific">Megalurothrips usitatus</name>
    <name type="common">bean blossom thrips</name>
    <dbReference type="NCBI Taxonomy" id="439358"/>
    <lineage>
        <taxon>Eukaryota</taxon>
        <taxon>Metazoa</taxon>
        <taxon>Ecdysozoa</taxon>
        <taxon>Arthropoda</taxon>
        <taxon>Hexapoda</taxon>
        <taxon>Insecta</taxon>
        <taxon>Pterygota</taxon>
        <taxon>Neoptera</taxon>
        <taxon>Paraneoptera</taxon>
        <taxon>Thysanoptera</taxon>
        <taxon>Terebrantia</taxon>
        <taxon>Thripoidea</taxon>
        <taxon>Thripidae</taxon>
        <taxon>Megalurothrips</taxon>
    </lineage>
</organism>
<evidence type="ECO:0000313" key="4">
    <source>
        <dbReference type="Proteomes" id="UP001075354"/>
    </source>
</evidence>
<protein>
    <submittedName>
        <fullName evidence="3">Uncharacterized protein</fullName>
    </submittedName>
</protein>
<keyword evidence="4" id="KW-1185">Reference proteome</keyword>
<evidence type="ECO:0000313" key="3">
    <source>
        <dbReference type="EMBL" id="KAJ1522902.1"/>
    </source>
</evidence>
<dbReference type="Proteomes" id="UP001075354">
    <property type="component" value="Chromosome 11"/>
</dbReference>
<comment type="caution">
    <text evidence="3">The sequence shown here is derived from an EMBL/GenBank/DDBJ whole genome shotgun (WGS) entry which is preliminary data.</text>
</comment>
<dbReference type="EMBL" id="JAPTSV010000011">
    <property type="protein sequence ID" value="KAJ1522902.1"/>
    <property type="molecule type" value="Genomic_DNA"/>
</dbReference>
<feature type="compositionally biased region" description="Basic residues" evidence="1">
    <location>
        <begin position="159"/>
        <end position="168"/>
    </location>
</feature>
<feature type="region of interest" description="Disordered" evidence="1">
    <location>
        <begin position="119"/>
        <end position="217"/>
    </location>
</feature>
<sequence length="232" mass="24560">MDTEIAVGSIVAILVVAAVVAVWISCRRRRRRMGDGGLQDGAEAAAGTQAETAGGMVHHVHTVHEVKQVQCRKKVLQRLPTSTKLISNAKNKKRKAEAAAAAVANGAATPNGVPVATVVLPSTPDPDAEHSLDPNGNNADGRPSVGPWEPYFLGLPGKKPTRARRRSVSLRSGDDDVVDVISDDGGDTASTRTPSRGPSPSPTLSPEDEAERARKRSVTFKPLVEEVQFLVK</sequence>
<keyword evidence="2" id="KW-0472">Membrane</keyword>
<gene>
    <name evidence="3" type="ORF">ONE63_002042</name>
</gene>
<feature type="compositionally biased region" description="Acidic residues" evidence="1">
    <location>
        <begin position="175"/>
        <end position="186"/>
    </location>
</feature>